<organism evidence="8 9">
    <name type="scientific">Eiseniibacteriota bacterium</name>
    <dbReference type="NCBI Taxonomy" id="2212470"/>
    <lineage>
        <taxon>Bacteria</taxon>
        <taxon>Candidatus Eiseniibacteriota</taxon>
    </lineage>
</organism>
<keyword evidence="4 7" id="KW-0812">Transmembrane</keyword>
<evidence type="ECO:0000313" key="8">
    <source>
        <dbReference type="EMBL" id="MBI5168144.1"/>
    </source>
</evidence>
<keyword evidence="6 7" id="KW-0472">Membrane</keyword>
<evidence type="ECO:0000256" key="5">
    <source>
        <dbReference type="ARBA" id="ARBA00022989"/>
    </source>
</evidence>
<dbReference type="AlphaFoldDB" id="A0A933SDT8"/>
<keyword evidence="3" id="KW-1003">Cell membrane</keyword>
<evidence type="ECO:0000256" key="6">
    <source>
        <dbReference type="ARBA" id="ARBA00023136"/>
    </source>
</evidence>
<dbReference type="GO" id="GO:0005886">
    <property type="term" value="C:plasma membrane"/>
    <property type="evidence" value="ECO:0007669"/>
    <property type="project" value="UniProtKB-SubCell"/>
</dbReference>
<feature type="transmembrane region" description="Helical" evidence="7">
    <location>
        <begin position="14"/>
        <end position="34"/>
    </location>
</feature>
<dbReference type="EMBL" id="JACRIW010000013">
    <property type="protein sequence ID" value="MBI5168144.1"/>
    <property type="molecule type" value="Genomic_DNA"/>
</dbReference>
<reference evidence="8" key="1">
    <citation type="submission" date="2020-07" db="EMBL/GenBank/DDBJ databases">
        <title>Huge and variable diversity of episymbiotic CPR bacteria and DPANN archaea in groundwater ecosystems.</title>
        <authorList>
            <person name="He C.Y."/>
            <person name="Keren R."/>
            <person name="Whittaker M."/>
            <person name="Farag I.F."/>
            <person name="Doudna J."/>
            <person name="Cate J.H.D."/>
            <person name="Banfield J.F."/>
        </authorList>
    </citation>
    <scope>NUCLEOTIDE SEQUENCE</scope>
    <source>
        <strain evidence="8">NC_groundwater_1813_Pr3_B-0.1um_71_17</strain>
    </source>
</reference>
<dbReference type="Gene3D" id="1.10.1760.20">
    <property type="match status" value="1"/>
</dbReference>
<accession>A0A933SDT8</accession>
<name>A0A933SDT8_UNCEI</name>
<sequence>MSHLHIPDGVLPPLVWIAGLLLALAGVLVSAAFTRGAGPQRIAFQSALGGLMLAVMAIPVPITAFDYCMTLAGPVGILLGPASTFQVSFVVTVILALMGQGGFTVIGLNTLVLGLGAMSARPVYGVLARRMKRPHAVALSTAFSQLLSSALWIAVLAASVKLSPATAADEEVHHTLRWLQGGALVALLAPLLLVAVAVESLLALGLAHFLDRVRPDLLPGGASGASGAAVPGEAPEARS</sequence>
<dbReference type="InterPro" id="IPR002751">
    <property type="entry name" value="CbiM/NikMN"/>
</dbReference>
<evidence type="ECO:0000313" key="9">
    <source>
        <dbReference type="Proteomes" id="UP000696931"/>
    </source>
</evidence>
<evidence type="ECO:0000256" key="4">
    <source>
        <dbReference type="ARBA" id="ARBA00022692"/>
    </source>
</evidence>
<evidence type="ECO:0000256" key="2">
    <source>
        <dbReference type="ARBA" id="ARBA00022448"/>
    </source>
</evidence>
<feature type="transmembrane region" description="Helical" evidence="7">
    <location>
        <begin position="136"/>
        <end position="158"/>
    </location>
</feature>
<comment type="caution">
    <text evidence="8">The sequence shown here is derived from an EMBL/GenBank/DDBJ whole genome shotgun (WGS) entry which is preliminary data.</text>
</comment>
<evidence type="ECO:0000256" key="3">
    <source>
        <dbReference type="ARBA" id="ARBA00022475"/>
    </source>
</evidence>
<feature type="transmembrane region" description="Helical" evidence="7">
    <location>
        <begin position="178"/>
        <end position="204"/>
    </location>
</feature>
<feature type="transmembrane region" description="Helical" evidence="7">
    <location>
        <begin position="46"/>
        <end position="65"/>
    </location>
</feature>
<dbReference type="PANTHER" id="PTHR34229">
    <property type="entry name" value="METAL TRANSPORT PROTEIN HI_1621-RELATED"/>
    <property type="match status" value="1"/>
</dbReference>
<keyword evidence="2" id="KW-0813">Transport</keyword>
<dbReference type="Proteomes" id="UP000696931">
    <property type="component" value="Unassembled WGS sequence"/>
</dbReference>
<feature type="transmembrane region" description="Helical" evidence="7">
    <location>
        <begin position="85"/>
        <end position="115"/>
    </location>
</feature>
<evidence type="ECO:0000256" key="1">
    <source>
        <dbReference type="ARBA" id="ARBA00004651"/>
    </source>
</evidence>
<protein>
    <submittedName>
        <fullName evidence="8">Energy-coupling factor ABC transporter permease</fullName>
    </submittedName>
</protein>
<proteinExistence type="predicted"/>
<dbReference type="Pfam" id="PF01891">
    <property type="entry name" value="CbiM"/>
    <property type="match status" value="1"/>
</dbReference>
<gene>
    <name evidence="8" type="ORF">HZA61_01515</name>
</gene>
<comment type="subcellular location">
    <subcellularLocation>
        <location evidence="1">Cell membrane</location>
        <topology evidence="1">Multi-pass membrane protein</topology>
    </subcellularLocation>
</comment>
<evidence type="ECO:0000256" key="7">
    <source>
        <dbReference type="SAM" id="Phobius"/>
    </source>
</evidence>
<keyword evidence="5 7" id="KW-1133">Transmembrane helix</keyword>
<dbReference type="PANTHER" id="PTHR34229:SF1">
    <property type="entry name" value="METAL TRANSPORT PROTEIN HI_1621-RELATED"/>
    <property type="match status" value="1"/>
</dbReference>
<dbReference type="GO" id="GO:0000041">
    <property type="term" value="P:transition metal ion transport"/>
    <property type="evidence" value="ECO:0007669"/>
    <property type="project" value="InterPro"/>
</dbReference>